<dbReference type="Proteomes" id="UP000676336">
    <property type="component" value="Unassembled WGS sequence"/>
</dbReference>
<dbReference type="InterPro" id="IPR046341">
    <property type="entry name" value="SET_dom_sf"/>
</dbReference>
<name>A0A8S3GJM6_9BILA</name>
<evidence type="ECO:0000313" key="1">
    <source>
        <dbReference type="EMBL" id="CAF5163192.1"/>
    </source>
</evidence>
<reference evidence="1" key="1">
    <citation type="submission" date="2021-02" db="EMBL/GenBank/DDBJ databases">
        <authorList>
            <person name="Nowell W R."/>
        </authorList>
    </citation>
    <scope>NUCLEOTIDE SEQUENCE</scope>
</reference>
<comment type="caution">
    <text evidence="1">The sequence shown here is derived from an EMBL/GenBank/DDBJ whole genome shotgun (WGS) entry which is preliminary data.</text>
</comment>
<dbReference type="EMBL" id="CAJOBH010268835">
    <property type="protein sequence ID" value="CAF5163192.1"/>
    <property type="molecule type" value="Genomic_DNA"/>
</dbReference>
<dbReference type="AlphaFoldDB" id="A0A8S3GJM6"/>
<evidence type="ECO:0000313" key="2">
    <source>
        <dbReference type="EMBL" id="CAF5226124.1"/>
    </source>
</evidence>
<dbReference type="Proteomes" id="UP000681967">
    <property type="component" value="Unassembled WGS sequence"/>
</dbReference>
<sequence length="69" mass="7902">MQESSVRLRLHHLHYFSERALTVGSSSIHGCGLFTLIDLVEGQMIVEYTGEAVRPCLTDKRERENEKKV</sequence>
<feature type="non-terminal residue" evidence="1">
    <location>
        <position position="69"/>
    </location>
</feature>
<proteinExistence type="predicted"/>
<dbReference type="Gene3D" id="2.170.270.10">
    <property type="entry name" value="SET domain"/>
    <property type="match status" value="1"/>
</dbReference>
<dbReference type="EMBL" id="CAJOBI010360906">
    <property type="protein sequence ID" value="CAF5226124.1"/>
    <property type="molecule type" value="Genomic_DNA"/>
</dbReference>
<gene>
    <name evidence="1" type="ORF">BYL167_LOCUS75193</name>
    <name evidence="2" type="ORF">SMN809_LOCUS84642</name>
</gene>
<feature type="non-terminal residue" evidence="1">
    <location>
        <position position="1"/>
    </location>
</feature>
<evidence type="ECO:0000313" key="3">
    <source>
        <dbReference type="Proteomes" id="UP000681967"/>
    </source>
</evidence>
<organism evidence="1 3">
    <name type="scientific">Rotaria magnacalcarata</name>
    <dbReference type="NCBI Taxonomy" id="392030"/>
    <lineage>
        <taxon>Eukaryota</taxon>
        <taxon>Metazoa</taxon>
        <taxon>Spiralia</taxon>
        <taxon>Gnathifera</taxon>
        <taxon>Rotifera</taxon>
        <taxon>Eurotatoria</taxon>
        <taxon>Bdelloidea</taxon>
        <taxon>Philodinida</taxon>
        <taxon>Philodinidae</taxon>
        <taxon>Rotaria</taxon>
    </lineage>
</organism>
<dbReference type="SUPFAM" id="SSF82199">
    <property type="entry name" value="SET domain"/>
    <property type="match status" value="1"/>
</dbReference>
<accession>A0A8S3GJM6</accession>
<protein>
    <submittedName>
        <fullName evidence="1">Uncharacterized protein</fullName>
    </submittedName>
</protein>